<dbReference type="AlphaFoldDB" id="A0A7R7XI59"/>
<dbReference type="Pfam" id="PF00106">
    <property type="entry name" value="adh_short"/>
    <property type="match status" value="1"/>
</dbReference>
<evidence type="ECO:0000313" key="4">
    <source>
        <dbReference type="EMBL" id="BCS21816.1"/>
    </source>
</evidence>
<keyword evidence="3" id="KW-0560">Oxidoreductase</keyword>
<dbReference type="EMBL" id="AP024445">
    <property type="protein sequence ID" value="BCS21816.1"/>
    <property type="molecule type" value="Genomic_DNA"/>
</dbReference>
<keyword evidence="2" id="KW-0521">NADP</keyword>
<evidence type="ECO:0000256" key="2">
    <source>
        <dbReference type="ARBA" id="ARBA00022857"/>
    </source>
</evidence>
<evidence type="ECO:0000313" key="5">
    <source>
        <dbReference type="Proteomes" id="UP000654913"/>
    </source>
</evidence>
<dbReference type="InterPro" id="IPR020904">
    <property type="entry name" value="Sc_DH/Rdtase_CS"/>
</dbReference>
<dbReference type="PROSITE" id="PS00061">
    <property type="entry name" value="ADH_SHORT"/>
    <property type="match status" value="1"/>
</dbReference>
<dbReference type="KEGG" id="apuu:APUU_30041S"/>
<dbReference type="Proteomes" id="UP000654913">
    <property type="component" value="Chromosome 3"/>
</dbReference>
<dbReference type="GeneID" id="64971821"/>
<proteinExistence type="inferred from homology"/>
<reference evidence="4" key="1">
    <citation type="submission" date="2021-01" db="EMBL/GenBank/DDBJ databases">
        <authorList>
            <consortium name="Aspergillus puulaauensis MK2 genome sequencing consortium"/>
            <person name="Kazuki M."/>
            <person name="Futagami T."/>
        </authorList>
    </citation>
    <scope>NUCLEOTIDE SEQUENCE</scope>
    <source>
        <strain evidence="4">MK2</strain>
    </source>
</reference>
<keyword evidence="5" id="KW-1185">Reference proteome</keyword>
<reference evidence="4" key="2">
    <citation type="submission" date="2021-02" db="EMBL/GenBank/DDBJ databases">
        <title>Aspergillus puulaauensis MK2 genome sequence.</title>
        <authorList>
            <person name="Futagami T."/>
            <person name="Mori K."/>
            <person name="Kadooka C."/>
            <person name="Tanaka T."/>
        </authorList>
    </citation>
    <scope>NUCLEOTIDE SEQUENCE</scope>
    <source>
        <strain evidence="4">MK2</strain>
    </source>
</reference>
<dbReference type="RefSeq" id="XP_041554010.1">
    <property type="nucleotide sequence ID" value="XM_041701090.1"/>
</dbReference>
<dbReference type="GO" id="GO:0044550">
    <property type="term" value="P:secondary metabolite biosynthetic process"/>
    <property type="evidence" value="ECO:0007669"/>
    <property type="project" value="UniProtKB-ARBA"/>
</dbReference>
<dbReference type="PANTHER" id="PTHR43180:SF31">
    <property type="entry name" value="CHAIN DEHYDROGENASE_REDUCTASE, PUTATIVE (AFU_ORTHOLOGUE AFUA_2G16570)-RELATED"/>
    <property type="match status" value="1"/>
</dbReference>
<gene>
    <name evidence="4" type="ORF">APUU_30041S</name>
</gene>
<dbReference type="GO" id="GO:0016491">
    <property type="term" value="F:oxidoreductase activity"/>
    <property type="evidence" value="ECO:0007669"/>
    <property type="project" value="UniProtKB-KW"/>
</dbReference>
<dbReference type="Gene3D" id="3.40.50.720">
    <property type="entry name" value="NAD(P)-binding Rossmann-like Domain"/>
    <property type="match status" value="1"/>
</dbReference>
<dbReference type="InterPro" id="IPR002347">
    <property type="entry name" value="SDR_fam"/>
</dbReference>
<dbReference type="SUPFAM" id="SSF51735">
    <property type="entry name" value="NAD(P)-binding Rossmann-fold domains"/>
    <property type="match status" value="1"/>
</dbReference>
<accession>A0A7R7XI59</accession>
<name>A0A7R7XI59_9EURO</name>
<dbReference type="OrthoDB" id="5371740at2759"/>
<organism evidence="4 5">
    <name type="scientific">Aspergillus puulaauensis</name>
    <dbReference type="NCBI Taxonomy" id="1220207"/>
    <lineage>
        <taxon>Eukaryota</taxon>
        <taxon>Fungi</taxon>
        <taxon>Dikarya</taxon>
        <taxon>Ascomycota</taxon>
        <taxon>Pezizomycotina</taxon>
        <taxon>Eurotiomycetes</taxon>
        <taxon>Eurotiomycetidae</taxon>
        <taxon>Eurotiales</taxon>
        <taxon>Aspergillaceae</taxon>
        <taxon>Aspergillus</taxon>
    </lineage>
</organism>
<comment type="similarity">
    <text evidence="1">Belongs to the short-chain dehydrogenases/reductases (SDR) family.</text>
</comment>
<dbReference type="PANTHER" id="PTHR43180">
    <property type="entry name" value="3-OXOACYL-(ACYL-CARRIER-PROTEIN) REDUCTASE (AFU_ORTHOLOGUE AFUA_6G11210)"/>
    <property type="match status" value="1"/>
</dbReference>
<protein>
    <submittedName>
        <fullName evidence="4">Uncharacterized protein</fullName>
    </submittedName>
</protein>
<sequence length="308" mass="33311">MAGISSGSYSSEQTLPIDCPEFVDYAKVKGKTVLITGGSSGLGAAYVQSISEAGAFVINADINPPQDEKLQSISHFIRCDVTVWAEQLAAFQTAIKDSPRGGIDIVIANAGISGSDEFFQDDEGDVPTEPSLKILDINLAGVVYTAKLATFYMGRQDNSFDRCLILKSSIQGYLDTMGSPTYGAAKHGVRSLMKSLRRRSNLRVSLVAPWFIPTPIMTPIVVARLTAQLADLGSGFAEPEDCVRAVMRIATDASVNGRALAVLPRIVRVSGYTDLDLDDYREGSLCYELLNVSTKLTHRQLPSHLQRT</sequence>
<evidence type="ECO:0000256" key="3">
    <source>
        <dbReference type="ARBA" id="ARBA00023002"/>
    </source>
</evidence>
<dbReference type="PRINTS" id="PR00081">
    <property type="entry name" value="GDHRDH"/>
</dbReference>
<evidence type="ECO:0000256" key="1">
    <source>
        <dbReference type="ARBA" id="ARBA00006484"/>
    </source>
</evidence>
<dbReference type="InterPro" id="IPR036291">
    <property type="entry name" value="NAD(P)-bd_dom_sf"/>
</dbReference>